<dbReference type="RefSeq" id="WP_011643094.1">
    <property type="nucleotide sequence ID" value="NC_008347.1"/>
</dbReference>
<evidence type="ECO:0000313" key="3">
    <source>
        <dbReference type="Proteomes" id="UP000001964"/>
    </source>
</evidence>
<reference evidence="2 3" key="1">
    <citation type="submission" date="2006-08" db="EMBL/GenBank/DDBJ databases">
        <title>Complete sequence of Maricaulis maris MCS10.</title>
        <authorList>
            <consortium name="US DOE Joint Genome Institute"/>
            <person name="Copeland A."/>
            <person name="Lucas S."/>
            <person name="Lapidus A."/>
            <person name="Barry K."/>
            <person name="Detter J.C."/>
            <person name="Glavina del Rio T."/>
            <person name="Hammon N."/>
            <person name="Israni S."/>
            <person name="Dalin E."/>
            <person name="Tice H."/>
            <person name="Pitluck S."/>
            <person name="Saunders E."/>
            <person name="Brettin T."/>
            <person name="Bruce D."/>
            <person name="Han C."/>
            <person name="Tapia R."/>
            <person name="Gilna P."/>
            <person name="Schmutz J."/>
            <person name="Larimer F."/>
            <person name="Land M."/>
            <person name="Hauser L."/>
            <person name="Kyrpides N."/>
            <person name="Mikhailova N."/>
            <person name="Viollier P."/>
            <person name="Stephens C."/>
            <person name="Richardson P."/>
        </authorList>
    </citation>
    <scope>NUCLEOTIDE SEQUENCE [LARGE SCALE GENOMIC DNA]</scope>
    <source>
        <strain evidence="2 3">MCS10</strain>
    </source>
</reference>
<evidence type="ECO:0000313" key="2">
    <source>
        <dbReference type="EMBL" id="ABI65447.1"/>
    </source>
</evidence>
<keyword evidence="3" id="KW-1185">Reference proteome</keyword>
<accession>Q0AQJ0</accession>
<keyword evidence="1" id="KW-1133">Transmembrane helix</keyword>
<protein>
    <submittedName>
        <fullName evidence="2">FixH family protein</fullName>
    </submittedName>
</protein>
<dbReference type="Proteomes" id="UP000001964">
    <property type="component" value="Chromosome"/>
</dbReference>
<dbReference type="InterPro" id="IPR008620">
    <property type="entry name" value="FixH"/>
</dbReference>
<dbReference type="KEGG" id="mmr:Mmar10_1154"/>
<dbReference type="STRING" id="394221.Mmar10_1154"/>
<keyword evidence="1" id="KW-0472">Membrane</keyword>
<dbReference type="HOGENOM" id="CLU_111458_0_0_5"/>
<dbReference type="Pfam" id="PF05751">
    <property type="entry name" value="FixH"/>
    <property type="match status" value="1"/>
</dbReference>
<name>Q0AQJ0_MARMM</name>
<proteinExistence type="predicted"/>
<sequence>MRNPFNPLRGWHVLILILMFFGVTIGVNATFVTLALSSHPGEDVPRSYVQGLNYNDTLDRRNAQAALGWSARVNQVDGDLVLAIDDADGAAVAGLQLAGQLIHPADTGADCDLAFTEARPGVYRSTLPCGEAGDWRLRVHTVDGPPFEMMHALRLP</sequence>
<gene>
    <name evidence="2" type="ordered locus">Mmar10_1154</name>
</gene>
<organism evidence="2 3">
    <name type="scientific">Maricaulis maris (strain MCS10)</name>
    <name type="common">Caulobacter maris</name>
    <dbReference type="NCBI Taxonomy" id="394221"/>
    <lineage>
        <taxon>Bacteria</taxon>
        <taxon>Pseudomonadati</taxon>
        <taxon>Pseudomonadota</taxon>
        <taxon>Alphaproteobacteria</taxon>
        <taxon>Maricaulales</taxon>
        <taxon>Maricaulaceae</taxon>
        <taxon>Maricaulis</taxon>
    </lineage>
</organism>
<dbReference type="EMBL" id="CP000449">
    <property type="protein sequence ID" value="ABI65447.1"/>
    <property type="molecule type" value="Genomic_DNA"/>
</dbReference>
<evidence type="ECO:0000256" key="1">
    <source>
        <dbReference type="SAM" id="Phobius"/>
    </source>
</evidence>
<keyword evidence="1" id="KW-0812">Transmembrane</keyword>
<feature type="transmembrane region" description="Helical" evidence="1">
    <location>
        <begin position="12"/>
        <end position="36"/>
    </location>
</feature>
<dbReference type="AlphaFoldDB" id="Q0AQJ0"/>
<dbReference type="eggNOG" id="COG5456">
    <property type="taxonomic scope" value="Bacteria"/>
</dbReference>
<dbReference type="OrthoDB" id="1495896at2"/>